<accession>N1QEC0</accession>
<evidence type="ECO:0000256" key="9">
    <source>
        <dbReference type="ARBA" id="ARBA00023008"/>
    </source>
</evidence>
<dbReference type="Pfam" id="PF00394">
    <property type="entry name" value="Cu-oxidase"/>
    <property type="match status" value="1"/>
</dbReference>
<evidence type="ECO:0000256" key="12">
    <source>
        <dbReference type="ARBA" id="ARBA00023277"/>
    </source>
</evidence>
<dbReference type="InterPro" id="IPR045087">
    <property type="entry name" value="Cu-oxidase_fam"/>
</dbReference>
<dbReference type="InterPro" id="IPR011707">
    <property type="entry name" value="Cu-oxidase-like_N"/>
</dbReference>
<keyword evidence="8" id="KW-0560">Oxidoreductase</keyword>
<dbReference type="CDD" id="cd13854">
    <property type="entry name" value="CuRO_1_MaLCC_like"/>
    <property type="match status" value="1"/>
</dbReference>
<dbReference type="SUPFAM" id="SSF49452">
    <property type="entry name" value="Starch-binding domain-like"/>
    <property type="match status" value="1"/>
</dbReference>
<evidence type="ECO:0000256" key="7">
    <source>
        <dbReference type="ARBA" id="ARBA00022737"/>
    </source>
</evidence>
<dbReference type="OMA" id="CHIIEHQ"/>
<evidence type="ECO:0000256" key="11">
    <source>
        <dbReference type="ARBA" id="ARBA00023185"/>
    </source>
</evidence>
<dbReference type="PROSITE" id="PS51166">
    <property type="entry name" value="CBM20"/>
    <property type="match status" value="1"/>
</dbReference>
<feature type="compositionally biased region" description="Polar residues" evidence="14">
    <location>
        <begin position="29"/>
        <end position="38"/>
    </location>
</feature>
<evidence type="ECO:0000313" key="17">
    <source>
        <dbReference type="EMBL" id="EMF10695.1"/>
    </source>
</evidence>
<dbReference type="HOGENOM" id="CLU_006504_3_2_1"/>
<protein>
    <recommendedName>
        <fullName evidence="4">laccase</fullName>
        <ecNumber evidence="4">1.10.3.2</ecNumber>
    </recommendedName>
</protein>
<evidence type="ECO:0000256" key="15">
    <source>
        <dbReference type="SAM" id="SignalP"/>
    </source>
</evidence>
<dbReference type="Pfam" id="PF00686">
    <property type="entry name" value="CBM_20"/>
    <property type="match status" value="1"/>
</dbReference>
<evidence type="ECO:0000256" key="1">
    <source>
        <dbReference type="ARBA" id="ARBA00000349"/>
    </source>
</evidence>
<keyword evidence="9" id="KW-0186">Copper</keyword>
<evidence type="ECO:0000313" key="18">
    <source>
        <dbReference type="Proteomes" id="UP000016931"/>
    </source>
</evidence>
<dbReference type="EMBL" id="KB456267">
    <property type="protein sequence ID" value="EMF10695.1"/>
    <property type="molecule type" value="Genomic_DNA"/>
</dbReference>
<feature type="compositionally biased region" description="Low complexity" evidence="14">
    <location>
        <begin position="173"/>
        <end position="199"/>
    </location>
</feature>
<dbReference type="Pfam" id="PF07732">
    <property type="entry name" value="Cu-oxidase_3"/>
    <property type="match status" value="1"/>
</dbReference>
<dbReference type="InterPro" id="IPR013784">
    <property type="entry name" value="Carb-bd-like_fold"/>
</dbReference>
<dbReference type="Pfam" id="PF07731">
    <property type="entry name" value="Cu-oxidase_2"/>
    <property type="match status" value="1"/>
</dbReference>
<evidence type="ECO:0000256" key="10">
    <source>
        <dbReference type="ARBA" id="ARBA00023180"/>
    </source>
</evidence>
<evidence type="ECO:0000256" key="13">
    <source>
        <dbReference type="ARBA" id="ARBA00023326"/>
    </source>
</evidence>
<dbReference type="AlphaFoldDB" id="N1QEC0"/>
<dbReference type="PANTHER" id="PTHR11709">
    <property type="entry name" value="MULTI-COPPER OXIDASE"/>
    <property type="match status" value="1"/>
</dbReference>
<evidence type="ECO:0000256" key="5">
    <source>
        <dbReference type="ARBA" id="ARBA00022723"/>
    </source>
</evidence>
<dbReference type="GO" id="GO:2001070">
    <property type="term" value="F:starch binding"/>
    <property type="evidence" value="ECO:0007669"/>
    <property type="project" value="InterPro"/>
</dbReference>
<dbReference type="GeneID" id="27903489"/>
<dbReference type="PANTHER" id="PTHR11709:SF87">
    <property type="entry name" value="LACCASE"/>
    <property type="match status" value="1"/>
</dbReference>
<sequence>MRLHYYSSIFNLLALAAASVIPEKLQQAGTARQATPFTPSRPVTIRQRSRARRQTSSVDVTFNELSETAWGETIQVIGSISQLGTWDTSNAISLDAAQYTSTNPLWSGTISIPAGTSFSYKYLRIGTDGAITWEAGSDHSFVVPSSGNAVISDTWQSDTTITSSVPVVRAPDATSTATSTSATKTSTSSATPATCTNASNSRRCWSEGFDIDTDFDQTWPVTGRTVSYELTITNTTLAPDGYERLVYAVNGQYPGPTIYANWGDTISVTVKNELENNGTSIHFHGMRMYHSNAQDGVPGLTECPIVPGGQKTYTFTATQYGTSWYHSHFSSQYGDGVLGPIVIYGPATADYDEDLGPLTITDWYYPTVGTTSLLAMHRNSLAPTADNGLINGTMTSTSGGSYARTTLTPGKKHRLRLINTSVDGHFQFSLDGHTMTVISADFVPVVPYNASWIFIGIGQRYDVIITADQSPGSYWFRAESQDTAGCGSNYNNGNIRSIFSYEGHETETPASTATPYTQRCTDETGLVSYWNSYVPQSTLPTFEQLDTAINQSTDANGYLTLYWQVNGTPMRVDWGNPTLGQVQDDAGFSAWGERTNVISLPNQNEWTYWVITEGFGSPFTVNIPHPIHLHGHDFYVLGSGSSAWTDADRETLNYDSPLRRDVAMLPTNGWLAIAFETNNPGAWLLHCHIAWHADDGFAVQFIESQSNMLEIAPLPADYDSQCAAWNEHYPEHAPYLQSDSGI</sequence>
<keyword evidence="13" id="KW-0624">Polysaccharide degradation</keyword>
<evidence type="ECO:0000256" key="2">
    <source>
        <dbReference type="ARBA" id="ARBA00001935"/>
    </source>
</evidence>
<proteinExistence type="inferred from homology"/>
<evidence type="ECO:0000256" key="3">
    <source>
        <dbReference type="ARBA" id="ARBA00010609"/>
    </source>
</evidence>
<dbReference type="FunFam" id="2.60.40.420:FF:000038">
    <property type="entry name" value="Extracellular dihydrogeodin oxidase/laccase"/>
    <property type="match status" value="1"/>
</dbReference>
<dbReference type="InterPro" id="IPR013783">
    <property type="entry name" value="Ig-like_fold"/>
</dbReference>
<dbReference type="GO" id="GO:0000272">
    <property type="term" value="P:polysaccharide catabolic process"/>
    <property type="evidence" value="ECO:0007669"/>
    <property type="project" value="UniProtKB-KW"/>
</dbReference>
<dbReference type="SMART" id="SM01065">
    <property type="entry name" value="CBM_2"/>
    <property type="match status" value="1"/>
</dbReference>
<evidence type="ECO:0000259" key="16">
    <source>
        <dbReference type="PROSITE" id="PS51166"/>
    </source>
</evidence>
<gene>
    <name evidence="17" type="ORF">SEPMUDRAFT_150717</name>
</gene>
<dbReference type="eggNOG" id="KOG1263">
    <property type="taxonomic scope" value="Eukaryota"/>
</dbReference>
<dbReference type="InterPro" id="IPR011706">
    <property type="entry name" value="Cu-oxidase_C"/>
</dbReference>
<keyword evidence="10" id="KW-0325">Glycoprotein</keyword>
<dbReference type="RefSeq" id="XP_016758816.1">
    <property type="nucleotide sequence ID" value="XM_016906352.1"/>
</dbReference>
<dbReference type="STRING" id="692275.N1QEC0"/>
<dbReference type="FunFam" id="2.60.40.420:FF:000021">
    <property type="entry name" value="Extracellular dihydrogeodin oxidase/laccase"/>
    <property type="match status" value="1"/>
</dbReference>
<dbReference type="CDD" id="cd05811">
    <property type="entry name" value="CBM20_glucoamylase"/>
    <property type="match status" value="1"/>
</dbReference>
<dbReference type="GO" id="GO:0052716">
    <property type="term" value="F:hydroquinone:oxygen oxidoreductase activity"/>
    <property type="evidence" value="ECO:0007669"/>
    <property type="project" value="UniProtKB-EC"/>
</dbReference>
<dbReference type="InterPro" id="IPR034836">
    <property type="entry name" value="CBM20_glucoamylase"/>
</dbReference>
<dbReference type="FunFam" id="2.60.40.10:FF:000552">
    <property type="entry name" value="Related to glucoamylase"/>
    <property type="match status" value="1"/>
</dbReference>
<keyword evidence="11" id="KW-0439">Lignin degradation</keyword>
<keyword evidence="5" id="KW-0479">Metal-binding</keyword>
<keyword evidence="6 15" id="KW-0732">Signal</keyword>
<dbReference type="EC" id="1.10.3.2" evidence="4"/>
<dbReference type="InterPro" id="IPR002044">
    <property type="entry name" value="CBM20"/>
</dbReference>
<evidence type="ECO:0000256" key="6">
    <source>
        <dbReference type="ARBA" id="ARBA00022729"/>
    </source>
</evidence>
<dbReference type="CDD" id="cd13880">
    <property type="entry name" value="CuRO_2_MaLCC_like"/>
    <property type="match status" value="1"/>
</dbReference>
<dbReference type="Gene3D" id="2.60.40.10">
    <property type="entry name" value="Immunoglobulins"/>
    <property type="match status" value="1"/>
</dbReference>
<feature type="region of interest" description="Disordered" evidence="14">
    <location>
        <begin position="29"/>
        <end position="50"/>
    </location>
</feature>
<dbReference type="InterPro" id="IPR001117">
    <property type="entry name" value="Cu-oxidase_2nd"/>
</dbReference>
<dbReference type="CDD" id="cd13901">
    <property type="entry name" value="CuRO_3_MaLCC_like"/>
    <property type="match status" value="1"/>
</dbReference>
<comment type="cofactor">
    <cofactor evidence="2">
        <name>Cu cation</name>
        <dbReference type="ChEBI" id="CHEBI:23378"/>
    </cofactor>
</comment>
<feature type="region of interest" description="Disordered" evidence="14">
    <location>
        <begin position="172"/>
        <end position="199"/>
    </location>
</feature>
<comment type="similarity">
    <text evidence="3">Belongs to the multicopper oxidase family.</text>
</comment>
<reference evidence="17 18" key="1">
    <citation type="journal article" date="2012" name="PLoS Pathog.">
        <title>Diverse lifestyles and strategies of plant pathogenesis encoded in the genomes of eighteen Dothideomycetes fungi.</title>
        <authorList>
            <person name="Ohm R.A."/>
            <person name="Feau N."/>
            <person name="Henrissat B."/>
            <person name="Schoch C.L."/>
            <person name="Horwitz B.A."/>
            <person name="Barry K.W."/>
            <person name="Condon B.J."/>
            <person name="Copeland A.C."/>
            <person name="Dhillon B."/>
            <person name="Glaser F."/>
            <person name="Hesse C.N."/>
            <person name="Kosti I."/>
            <person name="LaButti K."/>
            <person name="Lindquist E.A."/>
            <person name="Lucas S."/>
            <person name="Salamov A.A."/>
            <person name="Bradshaw R.E."/>
            <person name="Ciuffetti L."/>
            <person name="Hamelin R.C."/>
            <person name="Kema G.H.J."/>
            <person name="Lawrence C."/>
            <person name="Scott J.A."/>
            <person name="Spatafora J.W."/>
            <person name="Turgeon B.G."/>
            <person name="de Wit P.J.G.M."/>
            <person name="Zhong S."/>
            <person name="Goodwin S.B."/>
            <person name="Grigoriev I.V."/>
        </authorList>
    </citation>
    <scope>NUCLEOTIDE SEQUENCE [LARGE SCALE GENOMIC DNA]</scope>
    <source>
        <strain evidence="17 18">SO2202</strain>
    </source>
</reference>
<keyword evidence="7" id="KW-0677">Repeat</keyword>
<keyword evidence="18" id="KW-1185">Reference proteome</keyword>
<dbReference type="GO" id="GO:0005507">
    <property type="term" value="F:copper ion binding"/>
    <property type="evidence" value="ECO:0007669"/>
    <property type="project" value="InterPro"/>
</dbReference>
<dbReference type="OrthoDB" id="2121828at2759"/>
<name>N1QEC0_SPHMS</name>
<evidence type="ECO:0000256" key="4">
    <source>
        <dbReference type="ARBA" id="ARBA00012297"/>
    </source>
</evidence>
<dbReference type="Gene3D" id="2.60.40.420">
    <property type="entry name" value="Cupredoxins - blue copper proteins"/>
    <property type="match status" value="3"/>
</dbReference>
<dbReference type="InterPro" id="IPR008972">
    <property type="entry name" value="Cupredoxin"/>
</dbReference>
<comment type="catalytic activity">
    <reaction evidence="1">
        <text>4 hydroquinone + O2 = 4 benzosemiquinone + 2 H2O</text>
        <dbReference type="Rhea" id="RHEA:11276"/>
        <dbReference type="ChEBI" id="CHEBI:15377"/>
        <dbReference type="ChEBI" id="CHEBI:15379"/>
        <dbReference type="ChEBI" id="CHEBI:17594"/>
        <dbReference type="ChEBI" id="CHEBI:17977"/>
        <dbReference type="EC" id="1.10.3.2"/>
    </reaction>
</comment>
<dbReference type="GO" id="GO:0046274">
    <property type="term" value="P:lignin catabolic process"/>
    <property type="evidence" value="ECO:0007669"/>
    <property type="project" value="UniProtKB-KW"/>
</dbReference>
<feature type="chain" id="PRO_5004109780" description="laccase" evidence="15">
    <location>
        <begin position="19"/>
        <end position="742"/>
    </location>
</feature>
<keyword evidence="12" id="KW-0119">Carbohydrate metabolism</keyword>
<evidence type="ECO:0000256" key="8">
    <source>
        <dbReference type="ARBA" id="ARBA00023002"/>
    </source>
</evidence>
<feature type="signal peptide" evidence="15">
    <location>
        <begin position="1"/>
        <end position="18"/>
    </location>
</feature>
<evidence type="ECO:0000256" key="14">
    <source>
        <dbReference type="SAM" id="MobiDB-lite"/>
    </source>
</evidence>
<dbReference type="SUPFAM" id="SSF49503">
    <property type="entry name" value="Cupredoxins"/>
    <property type="match status" value="3"/>
</dbReference>
<feature type="domain" description="CBM20" evidence="16">
    <location>
        <begin position="52"/>
        <end position="157"/>
    </location>
</feature>
<dbReference type="Proteomes" id="UP000016931">
    <property type="component" value="Unassembled WGS sequence"/>
</dbReference>
<organism evidence="17 18">
    <name type="scientific">Sphaerulina musiva (strain SO2202)</name>
    <name type="common">Poplar stem canker fungus</name>
    <name type="synonym">Septoria musiva</name>
    <dbReference type="NCBI Taxonomy" id="692275"/>
    <lineage>
        <taxon>Eukaryota</taxon>
        <taxon>Fungi</taxon>
        <taxon>Dikarya</taxon>
        <taxon>Ascomycota</taxon>
        <taxon>Pezizomycotina</taxon>
        <taxon>Dothideomycetes</taxon>
        <taxon>Dothideomycetidae</taxon>
        <taxon>Mycosphaerellales</taxon>
        <taxon>Mycosphaerellaceae</taxon>
        <taxon>Sphaerulina</taxon>
    </lineage>
</organism>